<reference evidence="2" key="1">
    <citation type="journal article" date="2020" name="Phytopathology">
        <title>Genome sequence and comparative analysis of Colletotrichum gloeosporioides isolated from Liriodendron leaves.</title>
        <authorList>
            <person name="Fu F.F."/>
            <person name="Hao Z."/>
            <person name="Wang P."/>
            <person name="Lu Y."/>
            <person name="Xue L.J."/>
            <person name="Wei G."/>
            <person name="Tian Y."/>
            <person name="Baishi H."/>
            <person name="Xu H."/>
            <person name="Shi J."/>
            <person name="Cheng T."/>
            <person name="Wang G."/>
            <person name="Yi Y."/>
            <person name="Chen J."/>
        </authorList>
    </citation>
    <scope>NUCLEOTIDE SEQUENCE</scope>
    <source>
        <strain evidence="2">Lc1</strain>
    </source>
</reference>
<proteinExistence type="predicted"/>
<dbReference type="GeneID" id="69014615"/>
<protein>
    <submittedName>
        <fullName evidence="2">Uncharacterized protein</fullName>
    </submittedName>
</protein>
<reference evidence="2" key="2">
    <citation type="submission" date="2020-03" db="EMBL/GenBank/DDBJ databases">
        <authorList>
            <person name="Fu F.-F."/>
            <person name="Chen J."/>
        </authorList>
    </citation>
    <scope>NUCLEOTIDE SEQUENCE</scope>
    <source>
        <strain evidence="2">Lc1</strain>
    </source>
</reference>
<dbReference type="Proteomes" id="UP000613401">
    <property type="component" value="Unassembled WGS sequence"/>
</dbReference>
<accession>A0A8H4FMM4</accession>
<keyword evidence="3" id="KW-1185">Reference proteome</keyword>
<sequence>MSDASTDPTSLVAPLYPPLETFIDRQNPQPISLNLAFNRFRWPAFAPLHEIKVLRDPSNAESVQDPYQVQSEDGTSSLHPIASELYTNPPISSLKASIDILDHYGSRDAWEDLHTVDRPEDDTEVPCECCDRMPYRPPESLVIRATSDAGVTIGDIVSQVNKYMNDLREDVLEALDAVGEYAGQRSPNHSFWVDFCVNNIGIEEARSPEELRKAWKDRADSMRGFPPGQRYQEMKNPLEG</sequence>
<organism evidence="2 3">
    <name type="scientific">Colletotrichum gloeosporioides</name>
    <name type="common">Anthracnose fungus</name>
    <name type="synonym">Glomerella cingulata</name>
    <dbReference type="NCBI Taxonomy" id="474922"/>
    <lineage>
        <taxon>Eukaryota</taxon>
        <taxon>Fungi</taxon>
        <taxon>Dikarya</taxon>
        <taxon>Ascomycota</taxon>
        <taxon>Pezizomycotina</taxon>
        <taxon>Sordariomycetes</taxon>
        <taxon>Hypocreomycetidae</taxon>
        <taxon>Glomerellales</taxon>
        <taxon>Glomerellaceae</taxon>
        <taxon>Colletotrichum</taxon>
        <taxon>Colletotrichum gloeosporioides species complex</taxon>
    </lineage>
</organism>
<name>A0A8H4FMM4_COLGL</name>
<gene>
    <name evidence="2" type="ORF">GCG54_00007470</name>
</gene>
<evidence type="ECO:0000313" key="2">
    <source>
        <dbReference type="EMBL" id="KAF3807737.1"/>
    </source>
</evidence>
<dbReference type="RefSeq" id="XP_045266896.1">
    <property type="nucleotide sequence ID" value="XM_045407451.1"/>
</dbReference>
<feature type="region of interest" description="Disordered" evidence="1">
    <location>
        <begin position="220"/>
        <end position="240"/>
    </location>
</feature>
<dbReference type="AlphaFoldDB" id="A0A8H4FMM4"/>
<evidence type="ECO:0000313" key="3">
    <source>
        <dbReference type="Proteomes" id="UP000613401"/>
    </source>
</evidence>
<dbReference type="EMBL" id="WVTB01000027">
    <property type="protein sequence ID" value="KAF3807737.1"/>
    <property type="molecule type" value="Genomic_DNA"/>
</dbReference>
<evidence type="ECO:0000256" key="1">
    <source>
        <dbReference type="SAM" id="MobiDB-lite"/>
    </source>
</evidence>
<comment type="caution">
    <text evidence="2">The sequence shown here is derived from an EMBL/GenBank/DDBJ whole genome shotgun (WGS) entry which is preliminary data.</text>
</comment>